<evidence type="ECO:0000256" key="7">
    <source>
        <dbReference type="ARBA" id="ARBA00022723"/>
    </source>
</evidence>
<dbReference type="GO" id="GO:0000287">
    <property type="term" value="F:magnesium ion binding"/>
    <property type="evidence" value="ECO:0007669"/>
    <property type="project" value="TreeGrafter"/>
</dbReference>
<feature type="active site" description="Proton donor" evidence="14">
    <location>
        <position position="90"/>
    </location>
</feature>
<evidence type="ECO:0000313" key="15">
    <source>
        <dbReference type="EMBL" id="QDH16924.1"/>
    </source>
</evidence>
<dbReference type="PANTHER" id="PTHR43344:SF2">
    <property type="entry name" value="PHOSPHOSERINE PHOSPHATASE"/>
    <property type="match status" value="1"/>
</dbReference>
<keyword evidence="9" id="KW-0460">Magnesium</keyword>
<dbReference type="NCBIfam" id="TIGR01488">
    <property type="entry name" value="HAD-SF-IB"/>
    <property type="match status" value="1"/>
</dbReference>
<dbReference type="EC" id="3.1.3.3" evidence="4"/>
<dbReference type="UniPathway" id="UPA00135">
    <property type="reaction ID" value="UER00198"/>
</dbReference>
<dbReference type="CDD" id="cd07500">
    <property type="entry name" value="HAD_PSP"/>
    <property type="match status" value="1"/>
</dbReference>
<keyword evidence="10" id="KW-0718">Serine biosynthesis</keyword>
<evidence type="ECO:0000256" key="14">
    <source>
        <dbReference type="PIRSR" id="PIRSR604469-1"/>
    </source>
</evidence>
<evidence type="ECO:0000256" key="9">
    <source>
        <dbReference type="ARBA" id="ARBA00022842"/>
    </source>
</evidence>
<dbReference type="Proteomes" id="UP000316313">
    <property type="component" value="Chromosome"/>
</dbReference>
<dbReference type="SFLD" id="SFLDG01137">
    <property type="entry name" value="C1.6.1:_Phosphoserine_Phosphat"/>
    <property type="match status" value="1"/>
</dbReference>
<evidence type="ECO:0000256" key="10">
    <source>
        <dbReference type="ARBA" id="ARBA00023299"/>
    </source>
</evidence>
<reference evidence="15 16" key="1">
    <citation type="submission" date="2019-03" db="EMBL/GenBank/DDBJ databases">
        <title>The complete genome sequence of Swingsia samuiensis NBRC107927(T).</title>
        <authorList>
            <person name="Chua K.-O."/>
            <person name="Chan K.-G."/>
            <person name="See-Too W.-S."/>
        </authorList>
    </citation>
    <scope>NUCLEOTIDE SEQUENCE [LARGE SCALE GENOMIC DNA]</scope>
    <source>
        <strain evidence="15 16">AH83</strain>
    </source>
</reference>
<dbReference type="GO" id="GO:0006564">
    <property type="term" value="P:L-serine biosynthetic process"/>
    <property type="evidence" value="ECO:0007669"/>
    <property type="project" value="UniProtKB-KW"/>
</dbReference>
<feature type="active site" description="Nucleophile" evidence="14">
    <location>
        <position position="88"/>
    </location>
</feature>
<dbReference type="GO" id="GO:0036424">
    <property type="term" value="F:L-phosphoserine phosphatase activity"/>
    <property type="evidence" value="ECO:0007669"/>
    <property type="project" value="InterPro"/>
</dbReference>
<gene>
    <name evidence="15" type="primary">serB</name>
    <name evidence="15" type="ORF">E3D00_04600</name>
</gene>
<evidence type="ECO:0000256" key="3">
    <source>
        <dbReference type="ARBA" id="ARBA00009184"/>
    </source>
</evidence>
<dbReference type="SFLD" id="SFLDF00029">
    <property type="entry name" value="phosphoserine_phosphatase"/>
    <property type="match status" value="1"/>
</dbReference>
<dbReference type="Gene3D" id="3.40.50.1000">
    <property type="entry name" value="HAD superfamily/HAD-like"/>
    <property type="match status" value="1"/>
</dbReference>
<evidence type="ECO:0000256" key="13">
    <source>
        <dbReference type="ARBA" id="ARBA00048523"/>
    </source>
</evidence>
<dbReference type="RefSeq" id="WP_141460364.1">
    <property type="nucleotide sequence ID" value="NZ_CP038141.1"/>
</dbReference>
<dbReference type="KEGG" id="ssam:E3D00_04600"/>
<dbReference type="InterPro" id="IPR050582">
    <property type="entry name" value="HAD-like_SerB"/>
</dbReference>
<evidence type="ECO:0000256" key="2">
    <source>
        <dbReference type="ARBA" id="ARBA00005135"/>
    </source>
</evidence>
<dbReference type="InterPro" id="IPR004469">
    <property type="entry name" value="PSP"/>
</dbReference>
<keyword evidence="6" id="KW-0028">Amino-acid biosynthesis</keyword>
<comment type="catalytic activity">
    <reaction evidence="13">
        <text>O-phospho-D-serine + H2O = D-serine + phosphate</text>
        <dbReference type="Rhea" id="RHEA:24873"/>
        <dbReference type="ChEBI" id="CHEBI:15377"/>
        <dbReference type="ChEBI" id="CHEBI:35247"/>
        <dbReference type="ChEBI" id="CHEBI:43474"/>
        <dbReference type="ChEBI" id="CHEBI:58680"/>
        <dbReference type="EC" id="3.1.3.3"/>
    </reaction>
</comment>
<evidence type="ECO:0000256" key="6">
    <source>
        <dbReference type="ARBA" id="ARBA00022605"/>
    </source>
</evidence>
<keyword evidence="7" id="KW-0479">Metal-binding</keyword>
<protein>
    <recommendedName>
        <fullName evidence="5">Phosphoserine phosphatase</fullName>
        <ecNumber evidence="4">3.1.3.3</ecNumber>
    </recommendedName>
    <alternativeName>
        <fullName evidence="11">O-phosphoserine phosphohydrolase</fullName>
    </alternativeName>
</protein>
<dbReference type="NCBIfam" id="TIGR00338">
    <property type="entry name" value="serB"/>
    <property type="match status" value="1"/>
</dbReference>
<proteinExistence type="inferred from homology"/>
<dbReference type="Pfam" id="PF12710">
    <property type="entry name" value="HAD"/>
    <property type="match status" value="1"/>
</dbReference>
<name>A0A4Y6UIM9_9PROT</name>
<comment type="similarity">
    <text evidence="3">Belongs to the HAD-like hydrolase superfamily. SerB family.</text>
</comment>
<dbReference type="InterPro" id="IPR023214">
    <property type="entry name" value="HAD_sf"/>
</dbReference>
<dbReference type="AlphaFoldDB" id="A0A4Y6UIM9"/>
<dbReference type="OrthoDB" id="9792539at2"/>
<dbReference type="GO" id="GO:0005737">
    <property type="term" value="C:cytoplasm"/>
    <property type="evidence" value="ECO:0007669"/>
    <property type="project" value="TreeGrafter"/>
</dbReference>
<keyword evidence="8 15" id="KW-0378">Hydrolase</keyword>
<accession>A0A4Y6UIM9</accession>
<sequence>MSLPSVLTLIINRKSGSLPSEAIDIARSLVKGSAPVILSDGEAVDIPCPTPAPGAATETTIRAALAPYKVDAVLTKTRGRRKAVLIADMDSTIVTSETLDEIAALLGFGEKVAEITRASMAGELDFDASLKKRVSLLKGQSSAVLESVWKDTKLTDGALELVRTMHKNNARTALVSGGFTWFTERVAKLCGFDEHYGNILDIKDGKITGELAGPILDPDAKLTYLQTITQERGVQLKAALTTGDGANDIPMLSHAGLGIAFHAKPKVKQLISRQVNFADLRAHLFIQGYKASDFVVD</sequence>
<organism evidence="15 16">
    <name type="scientific">Swingsia samuiensis</name>
    <dbReference type="NCBI Taxonomy" id="1293412"/>
    <lineage>
        <taxon>Bacteria</taxon>
        <taxon>Pseudomonadati</taxon>
        <taxon>Pseudomonadota</taxon>
        <taxon>Alphaproteobacteria</taxon>
        <taxon>Acetobacterales</taxon>
        <taxon>Acetobacteraceae</taxon>
        <taxon>Swingsia</taxon>
    </lineage>
</organism>
<evidence type="ECO:0000256" key="12">
    <source>
        <dbReference type="ARBA" id="ARBA00048138"/>
    </source>
</evidence>
<dbReference type="PANTHER" id="PTHR43344">
    <property type="entry name" value="PHOSPHOSERINE PHOSPHATASE"/>
    <property type="match status" value="1"/>
</dbReference>
<evidence type="ECO:0000256" key="4">
    <source>
        <dbReference type="ARBA" id="ARBA00012640"/>
    </source>
</evidence>
<dbReference type="SFLD" id="SFLDG01136">
    <property type="entry name" value="C1.6:_Phosphoserine_Phosphatas"/>
    <property type="match status" value="1"/>
</dbReference>
<evidence type="ECO:0000256" key="8">
    <source>
        <dbReference type="ARBA" id="ARBA00022801"/>
    </source>
</evidence>
<keyword evidence="16" id="KW-1185">Reference proteome</keyword>
<dbReference type="InterPro" id="IPR036412">
    <property type="entry name" value="HAD-like_sf"/>
</dbReference>
<comment type="catalytic activity">
    <reaction evidence="12">
        <text>O-phospho-L-serine + H2O = L-serine + phosphate</text>
        <dbReference type="Rhea" id="RHEA:21208"/>
        <dbReference type="ChEBI" id="CHEBI:15377"/>
        <dbReference type="ChEBI" id="CHEBI:33384"/>
        <dbReference type="ChEBI" id="CHEBI:43474"/>
        <dbReference type="ChEBI" id="CHEBI:57524"/>
        <dbReference type="EC" id="3.1.3.3"/>
    </reaction>
</comment>
<dbReference type="SUPFAM" id="SSF56784">
    <property type="entry name" value="HAD-like"/>
    <property type="match status" value="1"/>
</dbReference>
<evidence type="ECO:0000256" key="1">
    <source>
        <dbReference type="ARBA" id="ARBA00001946"/>
    </source>
</evidence>
<comment type="pathway">
    <text evidence="2">Amino-acid biosynthesis; L-serine biosynthesis; L-serine from 3-phospho-D-glycerate: step 3/3.</text>
</comment>
<dbReference type="EMBL" id="CP038141">
    <property type="protein sequence ID" value="QDH16924.1"/>
    <property type="molecule type" value="Genomic_DNA"/>
</dbReference>
<evidence type="ECO:0000256" key="11">
    <source>
        <dbReference type="ARBA" id="ARBA00031693"/>
    </source>
</evidence>
<comment type="cofactor">
    <cofactor evidence="1">
        <name>Mg(2+)</name>
        <dbReference type="ChEBI" id="CHEBI:18420"/>
    </cofactor>
</comment>
<evidence type="ECO:0000313" key="16">
    <source>
        <dbReference type="Proteomes" id="UP000316313"/>
    </source>
</evidence>
<evidence type="ECO:0000256" key="5">
    <source>
        <dbReference type="ARBA" id="ARBA00015196"/>
    </source>
</evidence>
<dbReference type="SFLD" id="SFLDS00003">
    <property type="entry name" value="Haloacid_Dehalogenase"/>
    <property type="match status" value="1"/>
</dbReference>